<dbReference type="EMBL" id="JAHXZJ010002237">
    <property type="protein sequence ID" value="KAH0547374.1"/>
    <property type="molecule type" value="Genomic_DNA"/>
</dbReference>
<dbReference type="Proteomes" id="UP000826195">
    <property type="component" value="Unassembled WGS sequence"/>
</dbReference>
<dbReference type="AlphaFoldDB" id="A0AAV7I7U3"/>
<evidence type="ECO:0000256" key="1">
    <source>
        <dbReference type="SAM" id="MobiDB-lite"/>
    </source>
</evidence>
<name>A0AAV7I7U3_COTGL</name>
<comment type="caution">
    <text evidence="2">The sequence shown here is derived from an EMBL/GenBank/DDBJ whole genome shotgun (WGS) entry which is preliminary data.</text>
</comment>
<gene>
    <name evidence="2" type="ORF">KQX54_018989</name>
</gene>
<accession>A0AAV7I7U3</accession>
<organism evidence="2 3">
    <name type="scientific">Cotesia glomerata</name>
    <name type="common">Lepidopteran parasitic wasp</name>
    <name type="synonym">Apanteles glomeratus</name>
    <dbReference type="NCBI Taxonomy" id="32391"/>
    <lineage>
        <taxon>Eukaryota</taxon>
        <taxon>Metazoa</taxon>
        <taxon>Ecdysozoa</taxon>
        <taxon>Arthropoda</taxon>
        <taxon>Hexapoda</taxon>
        <taxon>Insecta</taxon>
        <taxon>Pterygota</taxon>
        <taxon>Neoptera</taxon>
        <taxon>Endopterygota</taxon>
        <taxon>Hymenoptera</taxon>
        <taxon>Apocrita</taxon>
        <taxon>Ichneumonoidea</taxon>
        <taxon>Braconidae</taxon>
        <taxon>Microgastrinae</taxon>
        <taxon>Cotesia</taxon>
    </lineage>
</organism>
<evidence type="ECO:0000313" key="2">
    <source>
        <dbReference type="EMBL" id="KAH0547374.1"/>
    </source>
</evidence>
<sequence length="182" mass="19936">MLEEAEEDERVLLWVAAGGWELQAEVVRDGFGFHCARGKKRKKGVGVGVGVGGWQWVKRSSPRGGSKADGVPASKGRRESTQRVTTGNSPSPPVSSEAQSIKYSKKPARIRAVLLPPVRARQYPTTLYSILILMEATNVLRLAVNTFPTGASFQKKHQVLFAVTGLLSWTLEDSREDLSSWS</sequence>
<protein>
    <submittedName>
        <fullName evidence="2">Uncharacterized protein</fullName>
    </submittedName>
</protein>
<feature type="region of interest" description="Disordered" evidence="1">
    <location>
        <begin position="58"/>
        <end position="102"/>
    </location>
</feature>
<keyword evidence="3" id="KW-1185">Reference proteome</keyword>
<proteinExistence type="predicted"/>
<reference evidence="2 3" key="1">
    <citation type="journal article" date="2021" name="J. Hered.">
        <title>A chromosome-level genome assembly of the parasitoid wasp, Cotesia glomerata (Hymenoptera: Braconidae).</title>
        <authorList>
            <person name="Pinto B.J."/>
            <person name="Weis J.J."/>
            <person name="Gamble T."/>
            <person name="Ode P.J."/>
            <person name="Paul R."/>
            <person name="Zaspel J.M."/>
        </authorList>
    </citation>
    <scope>NUCLEOTIDE SEQUENCE [LARGE SCALE GENOMIC DNA]</scope>
    <source>
        <strain evidence="2">CgM1</strain>
    </source>
</reference>
<evidence type="ECO:0000313" key="3">
    <source>
        <dbReference type="Proteomes" id="UP000826195"/>
    </source>
</evidence>
<feature type="compositionally biased region" description="Polar residues" evidence="1">
    <location>
        <begin position="82"/>
        <end position="102"/>
    </location>
</feature>